<organism evidence="1 2">
    <name type="scientific">Dysgonomonas alginatilytica</name>
    <dbReference type="NCBI Taxonomy" id="1605892"/>
    <lineage>
        <taxon>Bacteria</taxon>
        <taxon>Pseudomonadati</taxon>
        <taxon>Bacteroidota</taxon>
        <taxon>Bacteroidia</taxon>
        <taxon>Bacteroidales</taxon>
        <taxon>Dysgonomonadaceae</taxon>
        <taxon>Dysgonomonas</taxon>
    </lineage>
</organism>
<dbReference type="Proteomes" id="UP000247973">
    <property type="component" value="Unassembled WGS sequence"/>
</dbReference>
<keyword evidence="2" id="KW-1185">Reference proteome</keyword>
<sequence>MGTKKQNATTGNQAFDNVIESVQLLHEYIYAVDDETTFALVLGGAINEEDVMQGISVNVGNFQNPQIFDTAVKVLTNAMRENDLISRLIIQAFENYRNKGNVKVVKLSVDSPLEALIVLKSLIENGGKVPDLDQLPPELAKVISQKIPDLAELLSSKIPSFEEMLEESEPCDNPLCPVCAFKRNKGMYN</sequence>
<gene>
    <name evidence="1" type="ORF">CLV62_10488</name>
</gene>
<proteinExistence type="predicted"/>
<protein>
    <submittedName>
        <fullName evidence="1">Uncharacterized protein</fullName>
    </submittedName>
</protein>
<comment type="caution">
    <text evidence="1">The sequence shown here is derived from an EMBL/GenBank/DDBJ whole genome shotgun (WGS) entry which is preliminary data.</text>
</comment>
<dbReference type="RefSeq" id="WP_110309784.1">
    <property type="nucleotide sequence ID" value="NZ_QICL01000004.1"/>
</dbReference>
<name>A0A2V3PR20_9BACT</name>
<dbReference type="AlphaFoldDB" id="A0A2V3PR20"/>
<evidence type="ECO:0000313" key="1">
    <source>
        <dbReference type="EMBL" id="PXV66827.1"/>
    </source>
</evidence>
<accession>A0A2V3PR20</accession>
<evidence type="ECO:0000313" key="2">
    <source>
        <dbReference type="Proteomes" id="UP000247973"/>
    </source>
</evidence>
<reference evidence="1 2" key="1">
    <citation type="submission" date="2018-03" db="EMBL/GenBank/DDBJ databases">
        <title>Genomic Encyclopedia of Archaeal and Bacterial Type Strains, Phase II (KMG-II): from individual species to whole genera.</title>
        <authorList>
            <person name="Goeker M."/>
        </authorList>
    </citation>
    <scope>NUCLEOTIDE SEQUENCE [LARGE SCALE GENOMIC DNA]</scope>
    <source>
        <strain evidence="1 2">DSM 100214</strain>
    </source>
</reference>
<dbReference type="EMBL" id="QICL01000004">
    <property type="protein sequence ID" value="PXV66827.1"/>
    <property type="molecule type" value="Genomic_DNA"/>
</dbReference>